<sequence length="302" mass="36495">MICGVSLYKNIHKNCCRNNKSNIFQDENIKQCPSCTIYIYKIEGCDIMWCTMCKVLFNWSTLKIVREKHNPHYVDYLFNNINKNNDLNLECELILYDSIPILLYDKINDYLNKNIIINNYDIFNHTYNKKICYIYSNKNKARINVNIYIQYSINNLIYKLKNSSSTTTYNEYNKNRDYYINKYINNEMNETKYKYSVLSSIHIKEFDLKARKIALECYNDFVVLLNKLMLNYDSYNDILTLYFKYFEEINKLMINYSIDKTDFMFNHTLEFSNKNYINTVTLLDNTISHNKFYKIINYKIKI</sequence>
<keyword evidence="2" id="KW-1185">Reference proteome</keyword>
<dbReference type="GeneID" id="15614138"/>
<protein>
    <submittedName>
        <fullName evidence="1">Uncharacterized protein</fullName>
    </submittedName>
</protein>
<dbReference type="Gene3D" id="1.20.120.1750">
    <property type="match status" value="1"/>
</dbReference>
<name>A0A916P6B8_9POXV</name>
<evidence type="ECO:0000313" key="1">
    <source>
        <dbReference type="EMBL" id="CCU55530.1"/>
    </source>
</evidence>
<reference evidence="1" key="1">
    <citation type="journal article" date="2013" name="J. Virol.">
        <title>New Insights into the Evolution of Entomopoxvirinae from the Complete Genome Sequences of Four Entomopoxviruses Infecting Adoxophyes honmai, Choristoneura biennis, Choristoneura rosaceana, and Mythimna separata.</title>
        <authorList>
            <person name="Theze J."/>
            <person name="Takatsuka J."/>
            <person name="Li Z."/>
            <person name="Gallais J."/>
            <person name="Doucet D."/>
            <person name="Arif B."/>
            <person name="Nakai M."/>
            <person name="Herniou E.A."/>
        </authorList>
    </citation>
    <scope>NUCLEOTIDE SEQUENCE</scope>
    <source>
        <strain evidence="1">Tokyo</strain>
    </source>
</reference>
<dbReference type="EMBL" id="HF679131">
    <property type="protein sequence ID" value="CCU55530.1"/>
    <property type="molecule type" value="Genomic_DNA"/>
</dbReference>
<accession>A0A916P6B8</accession>
<dbReference type="OrthoDB" id="2737at10239"/>
<dbReference type="SUPFAM" id="SSF57850">
    <property type="entry name" value="RING/U-box"/>
    <property type="match status" value="1"/>
</dbReference>
<proteinExistence type="predicted"/>
<evidence type="ECO:0000313" key="2">
    <source>
        <dbReference type="Proteomes" id="UP000792575"/>
    </source>
</evidence>
<dbReference type="KEGG" id="vg:15614138"/>
<dbReference type="RefSeq" id="YP_008004032.1">
    <property type="nucleotide sequence ID" value="NC_021247.1"/>
</dbReference>
<organism evidence="1 2">
    <name type="scientific">Adoxophyes honmai entomopoxvirus 'L'</name>
    <dbReference type="NCBI Taxonomy" id="1293540"/>
    <lineage>
        <taxon>Viruses</taxon>
        <taxon>Varidnaviria</taxon>
        <taxon>Bamfordvirae</taxon>
        <taxon>Nucleocytoviricota</taxon>
        <taxon>Pokkesviricetes</taxon>
        <taxon>Chitovirales</taxon>
        <taxon>Poxviridae</taxon>
        <taxon>Entomopoxvirinae</taxon>
        <taxon>Betaentomopoxvirus</taxon>
        <taxon>Betaentomopoxvirus ahonmai</taxon>
    </lineage>
</organism>
<gene>
    <name evidence="1" type="ORF">AHEV_209</name>
</gene>
<dbReference type="Proteomes" id="UP000792575">
    <property type="component" value="Genome"/>
</dbReference>